<dbReference type="KEGG" id="ege:EM595_1845"/>
<name>A0A0U5L2J2_9GAMM</name>
<accession>A0A0U5L2J2</accession>
<dbReference type="AlphaFoldDB" id="A0A0U5L2J2"/>
<gene>
    <name evidence="1" type="ORF">EM595_1845</name>
</gene>
<evidence type="ECO:0000313" key="2">
    <source>
        <dbReference type="Proteomes" id="UP000059419"/>
    </source>
</evidence>
<sequence>MKKYFFRINCKKAINHEYQINLPIGSAVMSFQVKMIIIDVKRISQ</sequence>
<dbReference type="EMBL" id="LN907827">
    <property type="protein sequence ID" value="CUU24079.1"/>
    <property type="molecule type" value="Genomic_DNA"/>
</dbReference>
<reference evidence="2" key="1">
    <citation type="submission" date="2015-11" db="EMBL/GenBank/DDBJ databases">
        <authorList>
            <person name="Blom J."/>
        </authorList>
    </citation>
    <scope>NUCLEOTIDE SEQUENCE [LARGE SCALE GENOMIC DNA]</scope>
</reference>
<proteinExistence type="predicted"/>
<keyword evidence="2" id="KW-1185">Reference proteome</keyword>
<protein>
    <submittedName>
        <fullName evidence="1">Uncharacterized protein</fullName>
    </submittedName>
</protein>
<organism evidence="1 2">
    <name type="scientific">Duffyella gerundensis</name>
    <dbReference type="NCBI Taxonomy" id="1619313"/>
    <lineage>
        <taxon>Bacteria</taxon>
        <taxon>Pseudomonadati</taxon>
        <taxon>Pseudomonadota</taxon>
        <taxon>Gammaproteobacteria</taxon>
        <taxon>Enterobacterales</taxon>
        <taxon>Erwiniaceae</taxon>
        <taxon>Duffyella</taxon>
    </lineage>
</organism>
<evidence type="ECO:0000313" key="1">
    <source>
        <dbReference type="EMBL" id="CUU24079.1"/>
    </source>
</evidence>
<dbReference type="Proteomes" id="UP000059419">
    <property type="component" value="Chromosome 1"/>
</dbReference>
<dbReference type="STRING" id="1619313.EM595_1845"/>